<dbReference type="EMBL" id="RCHU02000008">
    <property type="protein sequence ID" value="KAL3582140.1"/>
    <property type="molecule type" value="Genomic_DNA"/>
</dbReference>
<reference evidence="1 2" key="1">
    <citation type="journal article" date="2024" name="Plant Biotechnol. J.">
        <title>Genome and CRISPR/Cas9 system of a widespread forest tree (Populus alba) in the world.</title>
        <authorList>
            <person name="Liu Y.J."/>
            <person name="Jiang P.F."/>
            <person name="Han X.M."/>
            <person name="Li X.Y."/>
            <person name="Wang H.M."/>
            <person name="Wang Y.J."/>
            <person name="Wang X.X."/>
            <person name="Zeng Q.Y."/>
        </authorList>
    </citation>
    <scope>NUCLEOTIDE SEQUENCE [LARGE SCALE GENOMIC DNA]</scope>
    <source>
        <strain evidence="2">cv. PAL-ZL1</strain>
    </source>
</reference>
<accession>A0ACC4BU95</accession>
<evidence type="ECO:0000313" key="2">
    <source>
        <dbReference type="Proteomes" id="UP000309997"/>
    </source>
</evidence>
<evidence type="ECO:0000313" key="1">
    <source>
        <dbReference type="EMBL" id="KAL3582140.1"/>
    </source>
</evidence>
<dbReference type="Proteomes" id="UP000309997">
    <property type="component" value="Unassembled WGS sequence"/>
</dbReference>
<protein>
    <submittedName>
        <fullName evidence="1">Uncharacterized protein</fullName>
    </submittedName>
</protein>
<sequence>MAIDPPNNVSSPSPSASPSALIHPPVFFLSSSTFSNALLPFFFAIQLVLLLVVPLFDEFSVIKRQLGMQKTACTLRDCGSGKHKITAGLMSRDVSQLSTMSMSPVYSTSSPKCCEVTKLLAPLVFPRGWIAAEVVEWMETLNSLAPSDDLVKKISTNGMDLLKSDELSQAVFRVWFRLHFSLSLPLRLTSLLGSSSTAKFETCSAHTNRDCLESRI</sequence>
<proteinExistence type="predicted"/>
<name>A0ACC4BU95_POPAL</name>
<gene>
    <name evidence="1" type="ORF">D5086_016472</name>
</gene>
<organism evidence="1 2">
    <name type="scientific">Populus alba</name>
    <name type="common">White poplar</name>
    <dbReference type="NCBI Taxonomy" id="43335"/>
    <lineage>
        <taxon>Eukaryota</taxon>
        <taxon>Viridiplantae</taxon>
        <taxon>Streptophyta</taxon>
        <taxon>Embryophyta</taxon>
        <taxon>Tracheophyta</taxon>
        <taxon>Spermatophyta</taxon>
        <taxon>Magnoliopsida</taxon>
        <taxon>eudicotyledons</taxon>
        <taxon>Gunneridae</taxon>
        <taxon>Pentapetalae</taxon>
        <taxon>rosids</taxon>
        <taxon>fabids</taxon>
        <taxon>Malpighiales</taxon>
        <taxon>Salicaceae</taxon>
        <taxon>Saliceae</taxon>
        <taxon>Populus</taxon>
    </lineage>
</organism>
<keyword evidence="2" id="KW-1185">Reference proteome</keyword>
<comment type="caution">
    <text evidence="1">The sequence shown here is derived from an EMBL/GenBank/DDBJ whole genome shotgun (WGS) entry which is preliminary data.</text>
</comment>